<gene>
    <name evidence="1" type="ORF">BN1086_00363</name>
</gene>
<accession>A0A078LAZ5</accession>
<proteinExistence type="predicted"/>
<evidence type="ECO:0000313" key="1">
    <source>
        <dbReference type="EMBL" id="CDZ82291.1"/>
    </source>
</evidence>
<protein>
    <submittedName>
        <fullName evidence="1">Uncharacterized protein</fullName>
    </submittedName>
</protein>
<organism evidence="1">
    <name type="scientific">Citrobacter koseri</name>
    <name type="common">Citrobacter diversus</name>
    <dbReference type="NCBI Taxonomy" id="545"/>
    <lineage>
        <taxon>Bacteria</taxon>
        <taxon>Pseudomonadati</taxon>
        <taxon>Pseudomonadota</taxon>
        <taxon>Gammaproteobacteria</taxon>
        <taxon>Enterobacterales</taxon>
        <taxon>Enterobacteriaceae</taxon>
        <taxon>Citrobacter</taxon>
    </lineage>
</organism>
<reference evidence="1" key="1">
    <citation type="submission" date="2014-06" db="EMBL/GenBank/DDBJ databases">
        <authorList>
            <person name="Urmite Genomes Urmite Genomes"/>
        </authorList>
    </citation>
    <scope>NUCLEOTIDE SEQUENCE</scope>
</reference>
<sequence length="78" mass="9014">MRYKTPNSASLKKADHADMAMEIIRHFFDGLTSAEARYVPRECDRLIDNSRLHIEPDEKCVLYYGKVLRNPPPPPPKC</sequence>
<name>A0A078LAZ5_CITKO</name>
<dbReference type="PATRIC" id="fig|545.12.peg.351"/>
<dbReference type="AlphaFoldDB" id="A0A078LAZ5"/>
<dbReference type="EMBL" id="LK931336">
    <property type="protein sequence ID" value="CDZ82291.1"/>
    <property type="molecule type" value="Genomic_DNA"/>
</dbReference>